<dbReference type="PROSITE" id="PS51257">
    <property type="entry name" value="PROKAR_LIPOPROTEIN"/>
    <property type="match status" value="1"/>
</dbReference>
<comment type="caution">
    <text evidence="1">The sequence shown here is derived from an EMBL/GenBank/DDBJ whole genome shotgun (WGS) entry which is preliminary data.</text>
</comment>
<dbReference type="Proteomes" id="UP000267223">
    <property type="component" value="Unassembled WGS sequence"/>
</dbReference>
<organism evidence="1 2">
    <name type="scientific">Hanamia caeni</name>
    <dbReference type="NCBI Taxonomy" id="2294116"/>
    <lineage>
        <taxon>Bacteria</taxon>
        <taxon>Pseudomonadati</taxon>
        <taxon>Bacteroidota</taxon>
        <taxon>Chitinophagia</taxon>
        <taxon>Chitinophagales</taxon>
        <taxon>Chitinophagaceae</taxon>
        <taxon>Hanamia</taxon>
    </lineage>
</organism>
<evidence type="ECO:0000313" key="1">
    <source>
        <dbReference type="EMBL" id="RNI36613.1"/>
    </source>
</evidence>
<dbReference type="SUPFAM" id="SSF48452">
    <property type="entry name" value="TPR-like"/>
    <property type="match status" value="1"/>
</dbReference>
<dbReference type="InterPro" id="IPR011990">
    <property type="entry name" value="TPR-like_helical_dom_sf"/>
</dbReference>
<dbReference type="Pfam" id="PF12771">
    <property type="entry name" value="SusD-like_2"/>
    <property type="match status" value="2"/>
</dbReference>
<keyword evidence="1" id="KW-0449">Lipoprotein</keyword>
<dbReference type="AlphaFoldDB" id="A0A3M9NHC7"/>
<dbReference type="OrthoDB" id="614457at2"/>
<dbReference type="RefSeq" id="WP_123120531.1">
    <property type="nucleotide sequence ID" value="NZ_RJJR01000007.1"/>
</dbReference>
<dbReference type="InterPro" id="IPR041662">
    <property type="entry name" value="SusD-like_2"/>
</dbReference>
<protein>
    <submittedName>
        <fullName evidence="1">SusD/RagB family nutrient-binding outer membrane lipoprotein</fullName>
    </submittedName>
</protein>
<name>A0A3M9NHC7_9BACT</name>
<sequence length="446" mass="49252">MKYFNRKLYIASLLLAVVIISSCTKKFFYDGINDDPTQLKDPTPSLMLAPIILASGYEYGGDESRFPSIFMQQVTGDANQSFSAGIYNISPDDVDNMWSFGFYSGLMNNDYDLIKISASLNQHYYHAVGQILMANFLQRATDLWGDIPYTEAFKGNESKNAAFDSQESIYQQIFTLLNSSIAEIDGGDDGASVPGSDDYIYSGDMAEWQKLAHALKARCFIHLVKVNAAYYDSAINEIPKAFTSNADNAIVPFSGSSVNSSNPTFQFDDQRGDITYDGYLQTLLKNAGDPRFGVYYNPAKPKLLGNFYGAANSPVPLMTYYELKFIEAEAQFQKGNKDAAAAAYNAAVEANLNYTVGNSGYASKVAKTASNITLSDIMIQKYISLFLRPESWTDWRRTGLPNLTAASGNVTGGVIPRALVYPSGEIKYNSKTPTGRTLTSKLWWDK</sequence>
<keyword evidence="2" id="KW-1185">Reference proteome</keyword>
<dbReference type="Gene3D" id="1.25.40.390">
    <property type="match status" value="1"/>
</dbReference>
<gene>
    <name evidence="1" type="ORF">EFY79_09805</name>
</gene>
<reference evidence="1 2" key="1">
    <citation type="submission" date="2018-11" db="EMBL/GenBank/DDBJ databases">
        <title>Draft genome sequence of Ferruginibacter sp. BO-59.</title>
        <authorList>
            <person name="Im W.T."/>
        </authorList>
    </citation>
    <scope>NUCLEOTIDE SEQUENCE [LARGE SCALE GENOMIC DNA]</scope>
    <source>
        <strain evidence="1 2">BO-59</strain>
    </source>
</reference>
<accession>A0A3M9NHC7</accession>
<proteinExistence type="predicted"/>
<evidence type="ECO:0000313" key="2">
    <source>
        <dbReference type="Proteomes" id="UP000267223"/>
    </source>
</evidence>
<dbReference type="EMBL" id="RJJR01000007">
    <property type="protein sequence ID" value="RNI36613.1"/>
    <property type="molecule type" value="Genomic_DNA"/>
</dbReference>